<protein>
    <submittedName>
        <fullName evidence="1">Uncharacterized protein</fullName>
    </submittedName>
</protein>
<dbReference type="Proteomes" id="UP000568486">
    <property type="component" value="Unassembled WGS sequence"/>
</dbReference>
<proteinExistence type="predicted"/>
<evidence type="ECO:0000313" key="2">
    <source>
        <dbReference type="Proteomes" id="UP000568486"/>
    </source>
</evidence>
<evidence type="ECO:0000313" key="1">
    <source>
        <dbReference type="EMBL" id="NKC28698.1"/>
    </source>
</evidence>
<name>A0ABX1DUU6_9HYPH</name>
<keyword evidence="2" id="KW-1185">Reference proteome</keyword>
<accession>A0ABX1DUU6</accession>
<organism evidence="1 2">
    <name type="scientific">Brucella ciceri</name>
    <dbReference type="NCBI Taxonomy" id="391287"/>
    <lineage>
        <taxon>Bacteria</taxon>
        <taxon>Pseudomonadati</taxon>
        <taxon>Pseudomonadota</taxon>
        <taxon>Alphaproteobacteria</taxon>
        <taxon>Hyphomicrobiales</taxon>
        <taxon>Brucellaceae</taxon>
        <taxon>Brucella/Ochrobactrum group</taxon>
        <taxon>Brucella</taxon>
    </lineage>
</organism>
<sequence>MRSVNIPRLFRVRPDRKRREEKIKLIKDLSIKEREEVFAAVARVLQGPLARLMSKAAAIRRTLSHFDRVSIGIWEIGKIGASVASGTDLQATGHVVVSDPQKISFIDEQNMNMYLRSHGEKEPSG</sequence>
<reference evidence="1 2" key="1">
    <citation type="submission" date="2020-03" db="EMBL/GenBank/DDBJ databases">
        <title>Whole genome sequencing of clinical and environmental type strains of Ochrobactrum.</title>
        <authorList>
            <person name="Dharne M."/>
        </authorList>
    </citation>
    <scope>NUCLEOTIDE SEQUENCE [LARGE SCALE GENOMIC DNA]</scope>
    <source>
        <strain evidence="1 2">DSM 22292</strain>
    </source>
</reference>
<dbReference type="EMBL" id="JAAVLR010000002">
    <property type="protein sequence ID" value="NKC28698.1"/>
    <property type="molecule type" value="Genomic_DNA"/>
</dbReference>
<comment type="caution">
    <text evidence="1">The sequence shown here is derived from an EMBL/GenBank/DDBJ whole genome shotgun (WGS) entry which is preliminary data.</text>
</comment>
<gene>
    <name evidence="1" type="ORF">HED52_15530</name>
</gene>